<protein>
    <submittedName>
        <fullName evidence="1">2-octaprenyl-3-methyl-6-methoxy-1,4-benzoquinol hydroxylase</fullName>
    </submittedName>
</protein>
<dbReference type="PANTHER" id="PTHR43876">
    <property type="entry name" value="UBIQUINONE BIOSYNTHESIS MONOOXYGENASE COQ6, MITOCHONDRIAL"/>
    <property type="match status" value="1"/>
</dbReference>
<accession>L8GGM8</accession>
<dbReference type="AlphaFoldDB" id="L8GGM8"/>
<dbReference type="EMBL" id="KB008141">
    <property type="protein sequence ID" value="ELR12004.1"/>
    <property type="molecule type" value="Genomic_DNA"/>
</dbReference>
<gene>
    <name evidence="1" type="ORF">ACA1_314220</name>
</gene>
<dbReference type="Proteomes" id="UP000011083">
    <property type="component" value="Unassembled WGS sequence"/>
</dbReference>
<evidence type="ECO:0000313" key="1">
    <source>
        <dbReference type="EMBL" id="ELR12004.1"/>
    </source>
</evidence>
<keyword evidence="2" id="KW-1185">Reference proteome</keyword>
<evidence type="ECO:0000313" key="2">
    <source>
        <dbReference type="Proteomes" id="UP000011083"/>
    </source>
</evidence>
<sequence>MVHSDFDVVIIGGGMVGSALACALGSTPATGHLRVGLVETSVVAPLHPLPPTPDLRVVSVNPASARLLQAVGAWDAIVNARVAPFYSMKVPAYRATARLLTGNN</sequence>
<dbReference type="GeneID" id="14912484"/>
<dbReference type="STRING" id="1257118.L8GGM8"/>
<dbReference type="PANTHER" id="PTHR43876:SF7">
    <property type="entry name" value="UBIQUINONE BIOSYNTHESIS MONOOXYGENASE COQ6, MITOCHONDRIAL"/>
    <property type="match status" value="1"/>
</dbReference>
<name>L8GGM8_ACACF</name>
<reference evidence="1 2" key="1">
    <citation type="journal article" date="2013" name="Genome Biol.">
        <title>Genome of Acanthamoeba castellanii highlights extensive lateral gene transfer and early evolution of tyrosine kinase signaling.</title>
        <authorList>
            <person name="Clarke M."/>
            <person name="Lohan A.J."/>
            <person name="Liu B."/>
            <person name="Lagkouvardos I."/>
            <person name="Roy S."/>
            <person name="Zafar N."/>
            <person name="Bertelli C."/>
            <person name="Schilde C."/>
            <person name="Kianianmomeni A."/>
            <person name="Burglin T.R."/>
            <person name="Frech C."/>
            <person name="Turcotte B."/>
            <person name="Kopec K.O."/>
            <person name="Synnott J.M."/>
            <person name="Choo C."/>
            <person name="Paponov I."/>
            <person name="Finkler A."/>
            <person name="Soon Heng Tan C."/>
            <person name="Hutchins A.P."/>
            <person name="Weinmeier T."/>
            <person name="Rattei T."/>
            <person name="Chu J.S."/>
            <person name="Gimenez G."/>
            <person name="Irimia M."/>
            <person name="Rigden D.J."/>
            <person name="Fitzpatrick D.A."/>
            <person name="Lorenzo-Morales J."/>
            <person name="Bateman A."/>
            <person name="Chiu C.H."/>
            <person name="Tang P."/>
            <person name="Hegemann P."/>
            <person name="Fromm H."/>
            <person name="Raoult D."/>
            <person name="Greub G."/>
            <person name="Miranda-Saavedra D."/>
            <person name="Chen N."/>
            <person name="Nash P."/>
            <person name="Ginger M.L."/>
            <person name="Horn M."/>
            <person name="Schaap P."/>
            <person name="Caler L."/>
            <person name="Loftus B."/>
        </authorList>
    </citation>
    <scope>NUCLEOTIDE SEQUENCE [LARGE SCALE GENOMIC DNA]</scope>
    <source>
        <strain evidence="1 2">Neff</strain>
    </source>
</reference>
<dbReference type="KEGG" id="acan:ACA1_314220"/>
<dbReference type="GO" id="GO:0005739">
    <property type="term" value="C:mitochondrion"/>
    <property type="evidence" value="ECO:0007669"/>
    <property type="project" value="TreeGrafter"/>
</dbReference>
<organism evidence="1 2">
    <name type="scientific">Acanthamoeba castellanii (strain ATCC 30010 / Neff)</name>
    <dbReference type="NCBI Taxonomy" id="1257118"/>
    <lineage>
        <taxon>Eukaryota</taxon>
        <taxon>Amoebozoa</taxon>
        <taxon>Discosea</taxon>
        <taxon>Longamoebia</taxon>
        <taxon>Centramoebida</taxon>
        <taxon>Acanthamoebidae</taxon>
        <taxon>Acanthamoeba</taxon>
    </lineage>
</organism>
<proteinExistence type="predicted"/>
<dbReference type="InterPro" id="IPR051205">
    <property type="entry name" value="UbiH/COQ6_monooxygenase"/>
</dbReference>
<dbReference type="InterPro" id="IPR036188">
    <property type="entry name" value="FAD/NAD-bd_sf"/>
</dbReference>
<dbReference type="VEuPathDB" id="AmoebaDB:ACA1_314220"/>
<dbReference type="Gene3D" id="3.50.50.60">
    <property type="entry name" value="FAD/NAD(P)-binding domain"/>
    <property type="match status" value="1"/>
</dbReference>
<dbReference type="RefSeq" id="XP_004334017.1">
    <property type="nucleotide sequence ID" value="XM_004333969.1"/>
</dbReference>
<dbReference type="SUPFAM" id="SSF51905">
    <property type="entry name" value="FAD/NAD(P)-binding domain"/>
    <property type="match status" value="1"/>
</dbReference>
<dbReference type="OrthoDB" id="683240at2759"/>